<dbReference type="GeneID" id="38134372"/>
<keyword evidence="3" id="KW-1185">Reference proteome</keyword>
<accession>A0A3F3Q5M0</accession>
<keyword evidence="1" id="KW-0472">Membrane</keyword>
<dbReference type="EMBL" id="KZ852044">
    <property type="protein sequence ID" value="RDH34222.1"/>
    <property type="molecule type" value="Genomic_DNA"/>
</dbReference>
<keyword evidence="1" id="KW-1133">Transmembrane helix</keyword>
<evidence type="ECO:0000256" key="1">
    <source>
        <dbReference type="SAM" id="Phobius"/>
    </source>
</evidence>
<gene>
    <name evidence="2" type="ORF">BDQ94DRAFT_142313</name>
</gene>
<name>A0A3F3Q5M0_9EURO</name>
<sequence>MGLGKGVSHSFPLSFPFPYISSLLIFLLCGTLVEFIFMRLDRPARALCSTTRISNRSV</sequence>
<evidence type="ECO:0000313" key="3">
    <source>
        <dbReference type="Proteomes" id="UP000253729"/>
    </source>
</evidence>
<dbReference type="Proteomes" id="UP000253729">
    <property type="component" value="Unassembled WGS sequence"/>
</dbReference>
<feature type="transmembrane region" description="Helical" evidence="1">
    <location>
        <begin position="17"/>
        <end position="37"/>
    </location>
</feature>
<dbReference type="AlphaFoldDB" id="A0A3F3Q5M0"/>
<protein>
    <submittedName>
        <fullName evidence="2">Uncharacterized protein</fullName>
    </submittedName>
</protein>
<reference evidence="2 3" key="1">
    <citation type="submission" date="2018-07" db="EMBL/GenBank/DDBJ databases">
        <title>The genomes of Aspergillus section Nigri reveals drivers in fungal speciation.</title>
        <authorList>
            <consortium name="DOE Joint Genome Institute"/>
            <person name="Vesth T.C."/>
            <person name="Nybo J."/>
            <person name="Theobald S."/>
            <person name="Brandl J."/>
            <person name="Frisvad J.C."/>
            <person name="Nielsen K.F."/>
            <person name="Lyhne E.K."/>
            <person name="Kogle M.E."/>
            <person name="Kuo A."/>
            <person name="Riley R."/>
            <person name="Clum A."/>
            <person name="Nolan M."/>
            <person name="Lipzen A."/>
            <person name="Salamov A."/>
            <person name="Henrissat B."/>
            <person name="Wiebenga A."/>
            <person name="De vries R.P."/>
            <person name="Grigoriev I.V."/>
            <person name="Mortensen U.H."/>
            <person name="Andersen M.R."/>
            <person name="Baker S.E."/>
        </authorList>
    </citation>
    <scope>NUCLEOTIDE SEQUENCE [LARGE SCALE GENOMIC DNA]</scope>
    <source>
        <strain evidence="2 3">CBS 139.54b</strain>
    </source>
</reference>
<dbReference type="RefSeq" id="XP_026627244.1">
    <property type="nucleotide sequence ID" value="XM_026766016.1"/>
</dbReference>
<evidence type="ECO:0000313" key="2">
    <source>
        <dbReference type="EMBL" id="RDH34222.1"/>
    </source>
</evidence>
<proteinExistence type="predicted"/>
<keyword evidence="1" id="KW-0812">Transmembrane</keyword>
<organism evidence="2 3">
    <name type="scientific">Aspergillus welwitschiae</name>
    <dbReference type="NCBI Taxonomy" id="1341132"/>
    <lineage>
        <taxon>Eukaryota</taxon>
        <taxon>Fungi</taxon>
        <taxon>Dikarya</taxon>
        <taxon>Ascomycota</taxon>
        <taxon>Pezizomycotina</taxon>
        <taxon>Eurotiomycetes</taxon>
        <taxon>Eurotiomycetidae</taxon>
        <taxon>Eurotiales</taxon>
        <taxon>Aspergillaceae</taxon>
        <taxon>Aspergillus</taxon>
        <taxon>Aspergillus subgen. Circumdati</taxon>
    </lineage>
</organism>